<evidence type="ECO:0000256" key="1">
    <source>
        <dbReference type="SAM" id="MobiDB-lite"/>
    </source>
</evidence>
<dbReference type="AntiFam" id="ANF00057">
    <property type="entry name" value="Translation of E. coli type CRISPR repeat"/>
</dbReference>
<organism evidence="2 3">
    <name type="scientific">Salmonella enterica subsp. enterica serovar Infantis str. SARB27</name>
    <dbReference type="NCBI Taxonomy" id="596155"/>
    <lineage>
        <taxon>Bacteria</taxon>
        <taxon>Pseudomonadati</taxon>
        <taxon>Pseudomonadota</taxon>
        <taxon>Gammaproteobacteria</taxon>
        <taxon>Enterobacterales</taxon>
        <taxon>Enterobacteriaceae</taxon>
        <taxon>Salmonella</taxon>
    </lineage>
</organism>
<dbReference type="AlphaFoldDB" id="A0A6C8GCP7"/>
<accession>A0A6C8GCP7</accession>
<name>A0A6C8GCP7_SALIN</name>
<dbReference type="EMBL" id="AFYI01000002">
    <property type="protein sequence ID" value="EHB43132.1"/>
    <property type="molecule type" value="Genomic_DNA"/>
</dbReference>
<dbReference type="Proteomes" id="UP000004564">
    <property type="component" value="Chromosome"/>
</dbReference>
<reference evidence="2 3" key="1">
    <citation type="submission" date="2011-09" db="EMBL/GenBank/DDBJ databases">
        <authorList>
            <person name="McClelland M."/>
            <person name="Clifton S."/>
            <person name="Porwollik S."/>
            <person name="Cheng P."/>
            <person name="Wollam A."/>
            <person name="Wang C."/>
            <person name="Pepin K."/>
            <person name="Bhonagiri V."/>
            <person name="Fulton R."/>
            <person name="Fulton L.F."/>
            <person name="Delehaunty K."/>
            <person name="Fronick C."/>
            <person name="O'Laughlin M."/>
            <person name="Godfrey J."/>
            <person name="Waligorski J."/>
            <person name="Appelbaum E."/>
            <person name="Farmer C."/>
            <person name="Strong C."/>
            <person name="Tomlinson C."/>
            <person name="Hou S."/>
            <person name="Minx P."/>
            <person name="Warren W."/>
            <person name="Wilson R.K."/>
        </authorList>
    </citation>
    <scope>NUCLEOTIDE SEQUENCE [LARGE SCALE GENOMIC DNA]</scope>
    <source>
        <strain evidence="3">SARB 27</strain>
    </source>
</reference>
<evidence type="ECO:0000313" key="3">
    <source>
        <dbReference type="Proteomes" id="UP000004564"/>
    </source>
</evidence>
<dbReference type="AntiFam" id="ANF00006">
    <property type="entry name" value="Translation of CRISPR region"/>
</dbReference>
<gene>
    <name evidence="2" type="ORF">SEENIN0B_03037</name>
</gene>
<feature type="region of interest" description="Disordered" evidence="1">
    <location>
        <begin position="74"/>
        <end position="95"/>
    </location>
</feature>
<comment type="caution">
    <text evidence="2">The sequence shown here is derived from an EMBL/GenBank/DDBJ whole genome shotgun (WGS) entry which is preliminary data.</text>
</comment>
<evidence type="ECO:0000313" key="2">
    <source>
        <dbReference type="EMBL" id="EHB43132.1"/>
    </source>
</evidence>
<proteinExistence type="predicted"/>
<protein>
    <submittedName>
        <fullName evidence="2">Uncharacterized protein</fullName>
    </submittedName>
</protein>
<sequence length="161" mass="17409">MDIAARFIPAGAGNTPRSESDSSVLPVYPRWRGEHDPVYRGDPSYERFIPAGAGNTTILIPPFITLPGLSPLARGTRSPRCHPRGGPRFIPAGAGNTGVIDDEGEYLAVYPRWRGEHAAEETFHFRRAGLSPLARGTRTASAPLSLNFRFIPAGAGNTLMR</sequence>
<feature type="region of interest" description="Disordered" evidence="1">
    <location>
        <begin position="1"/>
        <end position="24"/>
    </location>
</feature>